<dbReference type="Pfam" id="PF08937">
    <property type="entry name" value="ThsB_TIR"/>
    <property type="match status" value="1"/>
</dbReference>
<evidence type="ECO:0000259" key="1">
    <source>
        <dbReference type="Pfam" id="PF08937"/>
    </source>
</evidence>
<dbReference type="AlphaFoldDB" id="A0A8J7HCM1"/>
<name>A0A8J7HCM1_9FIRM</name>
<organism evidence="2 3">
    <name type="scientific">Mobilitalea sibirica</name>
    <dbReference type="NCBI Taxonomy" id="1462919"/>
    <lineage>
        <taxon>Bacteria</taxon>
        <taxon>Bacillati</taxon>
        <taxon>Bacillota</taxon>
        <taxon>Clostridia</taxon>
        <taxon>Lachnospirales</taxon>
        <taxon>Lachnospiraceae</taxon>
        <taxon>Mobilitalea</taxon>
    </lineage>
</organism>
<comment type="caution">
    <text evidence="2">The sequence shown here is derived from an EMBL/GenBank/DDBJ whole genome shotgun (WGS) entry which is preliminary data.</text>
</comment>
<dbReference type="InterPro" id="IPR036490">
    <property type="entry name" value="ThsB_TIR-like_sf"/>
</dbReference>
<accession>A0A8J7HCM1</accession>
<dbReference type="Gene3D" id="3.40.50.11200">
    <property type="match status" value="1"/>
</dbReference>
<evidence type="ECO:0000313" key="3">
    <source>
        <dbReference type="Proteomes" id="UP000623269"/>
    </source>
</evidence>
<dbReference type="RefSeq" id="WP_197661327.1">
    <property type="nucleotide sequence ID" value="NZ_JAEAGR010000008.1"/>
</dbReference>
<reference evidence="2" key="1">
    <citation type="submission" date="2020-12" db="EMBL/GenBank/DDBJ databases">
        <title>M. sibirica DSM 26468T genome.</title>
        <authorList>
            <person name="Thieme N."/>
            <person name="Rettenmaier R."/>
            <person name="Zverlov V."/>
            <person name="Liebl W."/>
        </authorList>
    </citation>
    <scope>NUCLEOTIDE SEQUENCE</scope>
    <source>
        <strain evidence="2">DSM 26468</strain>
    </source>
</reference>
<evidence type="ECO:0000313" key="2">
    <source>
        <dbReference type="EMBL" id="MBH1941107.1"/>
    </source>
</evidence>
<feature type="domain" description="Thoeris protein ThsB TIR-like" evidence="1">
    <location>
        <begin position="7"/>
        <end position="98"/>
    </location>
</feature>
<gene>
    <name evidence="2" type="ORF">I5677_09410</name>
</gene>
<sequence>MTKKRIFISFAMEDSKYRDFLVGQSRLDHSPFEFVDMSVKQPWASSWKTQCRTKIKGCDGVIVLLSKNTYYADGARWEIKCSKEEGIPMIGMYVPSNERGINPPEISGNKIIEWSWANIKNFINSL</sequence>
<proteinExistence type="predicted"/>
<protein>
    <submittedName>
        <fullName evidence="2">TIR domain-containing protein</fullName>
    </submittedName>
</protein>
<dbReference type="InterPro" id="IPR015032">
    <property type="entry name" value="ThsB__TIR-like_domain"/>
</dbReference>
<keyword evidence="3" id="KW-1185">Reference proteome</keyword>
<dbReference type="SUPFAM" id="SSF52206">
    <property type="entry name" value="Hypothetical protein MTH538"/>
    <property type="match status" value="1"/>
</dbReference>
<dbReference type="Proteomes" id="UP000623269">
    <property type="component" value="Unassembled WGS sequence"/>
</dbReference>
<dbReference type="EMBL" id="JAEAGR010000008">
    <property type="protein sequence ID" value="MBH1941107.1"/>
    <property type="molecule type" value="Genomic_DNA"/>
</dbReference>